<dbReference type="PANTHER" id="PTHR43293">
    <property type="entry name" value="ACETATE COA-TRANSFERASE YDIF"/>
    <property type="match status" value="1"/>
</dbReference>
<dbReference type="Pfam" id="PF01144">
    <property type="entry name" value="CoA_trans"/>
    <property type="match status" value="1"/>
</dbReference>
<keyword evidence="1" id="KW-0808">Transferase</keyword>
<dbReference type="AlphaFoldDB" id="A0A840UVA9"/>
<dbReference type="GO" id="GO:0018729">
    <property type="term" value="F:propionate CoA-transferase activity"/>
    <property type="evidence" value="ECO:0007669"/>
    <property type="project" value="UniProtKB-EC"/>
</dbReference>
<dbReference type="Proteomes" id="UP000539642">
    <property type="component" value="Unassembled WGS sequence"/>
</dbReference>
<dbReference type="SUPFAM" id="SSF100950">
    <property type="entry name" value="NagB/RpiA/CoA transferase-like"/>
    <property type="match status" value="2"/>
</dbReference>
<organism evidence="1 2">
    <name type="scientific">Desulfoprunum benzoelyticum</name>
    <dbReference type="NCBI Taxonomy" id="1506996"/>
    <lineage>
        <taxon>Bacteria</taxon>
        <taxon>Pseudomonadati</taxon>
        <taxon>Thermodesulfobacteriota</taxon>
        <taxon>Desulfobulbia</taxon>
        <taxon>Desulfobulbales</taxon>
        <taxon>Desulfobulbaceae</taxon>
        <taxon>Desulfoprunum</taxon>
    </lineage>
</organism>
<gene>
    <name evidence="1" type="ORF">HNQ81_003479</name>
</gene>
<accession>A0A840UVA9</accession>
<dbReference type="PANTHER" id="PTHR43293:SF1">
    <property type="entry name" value="ACETATE COA-TRANSFERASE YDIF"/>
    <property type="match status" value="1"/>
</dbReference>
<dbReference type="InterPro" id="IPR037171">
    <property type="entry name" value="NagB/RpiA_transferase-like"/>
</dbReference>
<evidence type="ECO:0000313" key="2">
    <source>
        <dbReference type="Proteomes" id="UP000539642"/>
    </source>
</evidence>
<dbReference type="Gene3D" id="3.40.1080.10">
    <property type="entry name" value="Glutaconate Coenzyme A-transferase"/>
    <property type="match status" value="2"/>
</dbReference>
<comment type="caution">
    <text evidence="1">The sequence shown here is derived from an EMBL/GenBank/DDBJ whole genome shotgun (WGS) entry which is preliminary data.</text>
</comment>
<protein>
    <submittedName>
        <fullName evidence="1">Propionate CoA-transferase</fullName>
        <ecNumber evidence="1">2.8.3.1</ecNumber>
    </submittedName>
</protein>
<evidence type="ECO:0000313" key="1">
    <source>
        <dbReference type="EMBL" id="MBB5349722.1"/>
    </source>
</evidence>
<dbReference type="EMBL" id="JACHEO010000038">
    <property type="protein sequence ID" value="MBB5349722.1"/>
    <property type="molecule type" value="Genomic_DNA"/>
</dbReference>
<name>A0A840UVA9_9BACT</name>
<dbReference type="InterPro" id="IPR004165">
    <property type="entry name" value="CoA_trans_fam_I"/>
</dbReference>
<dbReference type="RefSeq" id="WP_240191847.1">
    <property type="nucleotide sequence ID" value="NZ_JACHEO010000038.1"/>
</dbReference>
<dbReference type="EC" id="2.8.3.1" evidence="1"/>
<proteinExistence type="predicted"/>
<keyword evidence="2" id="KW-1185">Reference proteome</keyword>
<sequence>MKETNPLIGKMHLKKIGHPMVDPMSAMNMKKGKIVTAEEAIDLIRDNDTIVTAGFVGAGFAEELAIALKERFLKTGRPRNLTFTYPAGQGDGKGKGLNHLALEGLVGRVICGHTGLTPGLGKLIHENKILAYNVPMGAVTQLYRDIAAGKPGNLTHVGLGTFIDPRVDGGKLNDLTKTQGEDLITLMQVDGKDYLFYKSFPIHVAFLRGTTADPNGNITMEKECMVLDALAMAQAARNSGGIVIVQVERLAESGTLNTRDVVIPGILVDCVVVAKPENHWQTFGTPFSVAYSCEHRVPMQAIPPLEMGERKIIARRAAFELKPNSIVNLGIGMPEGVSRVANEERVLEYATLTAESGIIGGLVAGGLDFGAGVNSDALITENAMFDFYDGGGLDIAFLGMAETDGEGNVNVSKFGPRFTGPGGFIDISQNAKKVCFVGTFTAGGLKTSVEDGKLNIDQEGREKKFVSQVEQKTFSGQYAVSIRQQVLYITERCVFTLCEDGLELIEIAPGIDLETQVLALMDFKPVMRRPPKLMDERIFRLARMGIKDDLLNIPMEDRFAYNAEDNIFFINLENYYMKSSEEIQEMKKVVGSILEPIGIKVHTIANYDNFNVSPHLVDEYVEMVKYAANFYESVTRYTTSTFLRMKLGDELQKRGVSPHIYESKDEARKALADF</sequence>
<reference evidence="1 2" key="1">
    <citation type="submission" date="2020-08" db="EMBL/GenBank/DDBJ databases">
        <title>Genomic Encyclopedia of Type Strains, Phase IV (KMG-IV): sequencing the most valuable type-strain genomes for metagenomic binning, comparative biology and taxonomic classification.</title>
        <authorList>
            <person name="Goeker M."/>
        </authorList>
    </citation>
    <scope>NUCLEOTIDE SEQUENCE [LARGE SCALE GENOMIC DNA]</scope>
    <source>
        <strain evidence="1 2">DSM 28570</strain>
    </source>
</reference>
<dbReference type="SMART" id="SM00882">
    <property type="entry name" value="CoA_trans"/>
    <property type="match status" value="1"/>
</dbReference>